<name>A0ABQ5JJ45_9LACO</name>
<keyword evidence="6" id="KW-0812">Transmembrane</keyword>
<reference evidence="8" key="1">
    <citation type="journal article" date="2022" name="Int. J. Syst. Evol. Microbiol.">
        <title>A novel species of lactic acid bacteria, Ligilactobacillus pabuli sp. nov., isolated from alfalfa silage.</title>
        <authorList>
            <person name="Tohno M."/>
            <person name="Tanizawa Y."/>
            <person name="Sawada H."/>
            <person name="Sakamoto M."/>
            <person name="Ohkuma M."/>
            <person name="Kobayashi H."/>
        </authorList>
    </citation>
    <scope>NUCLEOTIDE SEQUENCE</scope>
    <source>
        <strain evidence="8">AF129</strain>
    </source>
</reference>
<keyword evidence="3 6" id="KW-0472">Membrane</keyword>
<feature type="region of interest" description="Disordered" evidence="5">
    <location>
        <begin position="434"/>
        <end position="472"/>
    </location>
</feature>
<dbReference type="PANTHER" id="PTHR13806">
    <property type="entry name" value="FLOTILLIN-RELATED"/>
    <property type="match status" value="1"/>
</dbReference>
<dbReference type="InterPro" id="IPR027705">
    <property type="entry name" value="Flotillin_fam"/>
</dbReference>
<proteinExistence type="inferred from homology"/>
<keyword evidence="4" id="KW-0175">Coiled coil</keyword>
<dbReference type="InterPro" id="IPR001107">
    <property type="entry name" value="Band_7"/>
</dbReference>
<dbReference type="Pfam" id="PF01145">
    <property type="entry name" value="Band_7"/>
    <property type="match status" value="1"/>
</dbReference>
<dbReference type="SUPFAM" id="SSF117892">
    <property type="entry name" value="Band 7/SPFH domain"/>
    <property type="match status" value="1"/>
</dbReference>
<comment type="subcellular location">
    <subcellularLocation>
        <location evidence="1">Membrane</location>
    </subcellularLocation>
</comment>
<evidence type="ECO:0000256" key="4">
    <source>
        <dbReference type="SAM" id="Coils"/>
    </source>
</evidence>
<evidence type="ECO:0000256" key="3">
    <source>
        <dbReference type="ARBA" id="ARBA00023136"/>
    </source>
</evidence>
<evidence type="ECO:0000256" key="6">
    <source>
        <dbReference type="SAM" id="Phobius"/>
    </source>
</evidence>
<feature type="domain" description="Band 7" evidence="7">
    <location>
        <begin position="24"/>
        <end position="202"/>
    </location>
</feature>
<dbReference type="SMART" id="SM00244">
    <property type="entry name" value="PHB"/>
    <property type="match status" value="1"/>
</dbReference>
<keyword evidence="9" id="KW-1185">Reference proteome</keyword>
<evidence type="ECO:0000313" key="8">
    <source>
        <dbReference type="EMBL" id="GKS81100.1"/>
    </source>
</evidence>
<dbReference type="Pfam" id="PF15975">
    <property type="entry name" value="Flot"/>
    <property type="match status" value="1"/>
</dbReference>
<dbReference type="InterPro" id="IPR031905">
    <property type="entry name" value="Flotillin_C"/>
</dbReference>
<evidence type="ECO:0000259" key="7">
    <source>
        <dbReference type="SMART" id="SM00244"/>
    </source>
</evidence>
<comment type="similarity">
    <text evidence="2">Belongs to the band 7/mec-2 family. Flotillin subfamily.</text>
</comment>
<sequence length="472" mass="50896">MPSFLVTIISIIVLIILFIVIGSMLYRKVGPNEVLIVTGGLLKGKNIQENADLGTHMKVVKGGGAFVIPVIQQANVYSLDTFNINADVEEIMTVDSVPVDASVNAVLRIGSTPELIAIAAEKIMGLSDDELSAQMIEVVKGGLREVLSSLTPKEANDRSAFQTQVVRSIEATFANMGLEITSLQITRISDKHGYYESLSAGEIAEKQANAKKLQASADAEARKEIAQRDKEARLVEAQNTQEAQQAKARADKEIAQTQRDTNVAKAEYNADVNQKNAVAEQAGEIEKAKQQQQVSENQIIVAQNKFKATTIASQEADAQSQRIAADAQAYTTRQTAEANAAKIQAEGKASADAQRMMSQALAENDKALQQQLIDKLPEIMSAYASAIANIDNLTVFDGAQGVGDQMNTGFVQSSQFIKQATGIDIAEIVGKRADGRVSLNEPVPTKETTQVQAEPKQAPTAKDYFDDGEDQQ</sequence>
<dbReference type="Proteomes" id="UP001055149">
    <property type="component" value="Unassembled WGS sequence"/>
</dbReference>
<feature type="transmembrane region" description="Helical" evidence="6">
    <location>
        <begin position="6"/>
        <end position="26"/>
    </location>
</feature>
<evidence type="ECO:0000256" key="5">
    <source>
        <dbReference type="SAM" id="MobiDB-lite"/>
    </source>
</evidence>
<dbReference type="InterPro" id="IPR036013">
    <property type="entry name" value="Band_7/SPFH_dom_sf"/>
</dbReference>
<evidence type="ECO:0000313" key="9">
    <source>
        <dbReference type="Proteomes" id="UP001055149"/>
    </source>
</evidence>
<dbReference type="RefSeq" id="WP_244054862.1">
    <property type="nucleotide sequence ID" value="NZ_BQXH01000005.1"/>
</dbReference>
<evidence type="ECO:0000256" key="2">
    <source>
        <dbReference type="ARBA" id="ARBA00007161"/>
    </source>
</evidence>
<feature type="coiled-coil region" evidence="4">
    <location>
        <begin position="203"/>
        <end position="305"/>
    </location>
</feature>
<comment type="caution">
    <text evidence="8">The sequence shown here is derived from an EMBL/GenBank/DDBJ whole genome shotgun (WGS) entry which is preliminary data.</text>
</comment>
<organism evidence="8 9">
    <name type="scientific">Ligilactobacillus pabuli</name>
    <dbReference type="NCBI Taxonomy" id="2886039"/>
    <lineage>
        <taxon>Bacteria</taxon>
        <taxon>Bacillati</taxon>
        <taxon>Bacillota</taxon>
        <taxon>Bacilli</taxon>
        <taxon>Lactobacillales</taxon>
        <taxon>Lactobacillaceae</taxon>
        <taxon>Ligilactobacillus</taxon>
    </lineage>
</organism>
<protein>
    <submittedName>
        <fullName evidence="8">Flotillin</fullName>
    </submittedName>
</protein>
<dbReference type="EMBL" id="BQXH01000005">
    <property type="protein sequence ID" value="GKS81100.1"/>
    <property type="molecule type" value="Genomic_DNA"/>
</dbReference>
<evidence type="ECO:0000256" key="1">
    <source>
        <dbReference type="ARBA" id="ARBA00004370"/>
    </source>
</evidence>
<dbReference type="CDD" id="cd03399">
    <property type="entry name" value="SPFH_flotillin"/>
    <property type="match status" value="1"/>
</dbReference>
<dbReference type="PANTHER" id="PTHR13806:SF46">
    <property type="entry name" value="FLOTILLIN-1-RELATED"/>
    <property type="match status" value="1"/>
</dbReference>
<accession>A0ABQ5JJ45</accession>
<gene>
    <name evidence="8" type="ORF">LPAF129_07850</name>
</gene>
<keyword evidence="6" id="KW-1133">Transmembrane helix</keyword>
<dbReference type="Gene3D" id="3.30.479.30">
    <property type="entry name" value="Band 7 domain"/>
    <property type="match status" value="1"/>
</dbReference>